<evidence type="ECO:0000313" key="3">
    <source>
        <dbReference type="EMBL" id="PWG01606.1"/>
    </source>
</evidence>
<evidence type="ECO:0000259" key="2">
    <source>
        <dbReference type="Pfam" id="PF01979"/>
    </source>
</evidence>
<comment type="caution">
    <text evidence="3">The sequence shown here is derived from an EMBL/GenBank/DDBJ whole genome shotgun (WGS) entry which is preliminary data.</text>
</comment>
<dbReference type="InterPro" id="IPR011059">
    <property type="entry name" value="Metal-dep_hydrolase_composite"/>
</dbReference>
<gene>
    <name evidence="3" type="ORF">DF286_01005</name>
</gene>
<dbReference type="EMBL" id="QFFF01000001">
    <property type="protein sequence ID" value="PWG01606.1"/>
    <property type="molecule type" value="Genomic_DNA"/>
</dbReference>
<dbReference type="InterPro" id="IPR051781">
    <property type="entry name" value="Metallo-dep_Hydrolase"/>
</dbReference>
<dbReference type="SUPFAM" id="SSF51338">
    <property type="entry name" value="Composite domain of metallo-dependent hydrolases"/>
    <property type="match status" value="1"/>
</dbReference>
<dbReference type="InterPro" id="IPR006680">
    <property type="entry name" value="Amidohydro-rel"/>
</dbReference>
<protein>
    <submittedName>
        <fullName evidence="3">Hydrolase</fullName>
    </submittedName>
</protein>
<dbReference type="RefSeq" id="WP_109269747.1">
    <property type="nucleotide sequence ID" value="NZ_QFFF01000001.1"/>
</dbReference>
<organism evidence="3 4">
    <name type="scientific">Allosphingosinicella humi</name>
    <dbReference type="NCBI Taxonomy" id="2068657"/>
    <lineage>
        <taxon>Bacteria</taxon>
        <taxon>Pseudomonadati</taxon>
        <taxon>Pseudomonadota</taxon>
        <taxon>Alphaproteobacteria</taxon>
        <taxon>Sphingomonadales</taxon>
        <taxon>Sphingomonadaceae</taxon>
        <taxon>Allosphingosinicella</taxon>
    </lineage>
</organism>
<dbReference type="AlphaFoldDB" id="A0A2U2IZV0"/>
<evidence type="ECO:0000313" key="4">
    <source>
        <dbReference type="Proteomes" id="UP000245916"/>
    </source>
</evidence>
<dbReference type="GO" id="GO:0016810">
    <property type="term" value="F:hydrolase activity, acting on carbon-nitrogen (but not peptide) bonds"/>
    <property type="evidence" value="ECO:0007669"/>
    <property type="project" value="InterPro"/>
</dbReference>
<dbReference type="Pfam" id="PF01979">
    <property type="entry name" value="Amidohydro_1"/>
    <property type="match status" value="1"/>
</dbReference>
<dbReference type="PANTHER" id="PTHR43135:SF3">
    <property type="entry name" value="ALPHA-D-RIBOSE 1-METHYLPHOSPHONATE 5-TRIPHOSPHATE DIPHOSPHATASE"/>
    <property type="match status" value="1"/>
</dbReference>
<evidence type="ECO:0000256" key="1">
    <source>
        <dbReference type="SAM" id="SignalP"/>
    </source>
</evidence>
<reference evidence="3 4" key="1">
    <citation type="submission" date="2018-05" db="EMBL/GenBank/DDBJ databases">
        <title>Genome of Sphingosinicella humi QZX222.</title>
        <authorList>
            <person name="Qiao Z."/>
            <person name="Wang G."/>
        </authorList>
    </citation>
    <scope>NUCLEOTIDE SEQUENCE [LARGE SCALE GENOMIC DNA]</scope>
    <source>
        <strain evidence="3 4">QZX222</strain>
    </source>
</reference>
<dbReference type="Gene3D" id="3.30.110.90">
    <property type="entry name" value="Amidohydrolase"/>
    <property type="match status" value="1"/>
</dbReference>
<sequence length="461" mass="49534">MRLLCVRLLAALCVSLLSVAAAAASKAPFAPPEAGARVVYRGANLIDGSGGPMRRDMAVVTNGPLIEAVLRDADLTPEMIEGAQVVDVEGRYLLPGLIDSHQHLATPPDRARAEALMRRDLYGGITAARIMADDLRSVAELARASLVGEVAGPDLYFAALVAGPSFFEDPRTKAIAAGAVPGEAPWMQKIDEGTNIPLAVAVARGTFATGLKIYANLPAPLIRALTEEAHRQGLKVWAHGMVFPTPPAEVIAAGPDVVSHTCYLAYQVSDKRPQSYQDRFPVDYSKFEVGDNPVMAGLFREMRAKGIILDATLRVYEEMDQRAAEDPDAPPYHCTAALAAKLTSQAYREGVTISAGTDGFTPRNDAYSALHDELELLVERAGMPPAQAIRSATLVGAMTIGKQDEMGTVEPGKLANLVLVEKNPLEDLGNLRSVVFTVKRGRRFDRTGYRPISPEEIPDDE</sequence>
<accession>A0A2U2IZV0</accession>
<name>A0A2U2IZV0_9SPHN</name>
<dbReference type="Gene3D" id="1.20.58.520">
    <property type="entry name" value="Amidohydrolase"/>
    <property type="match status" value="1"/>
</dbReference>
<keyword evidence="1" id="KW-0732">Signal</keyword>
<dbReference type="PANTHER" id="PTHR43135">
    <property type="entry name" value="ALPHA-D-RIBOSE 1-METHYLPHOSPHONATE 5-TRIPHOSPHATE DIPHOSPHATASE"/>
    <property type="match status" value="1"/>
</dbReference>
<dbReference type="SUPFAM" id="SSF51556">
    <property type="entry name" value="Metallo-dependent hydrolases"/>
    <property type="match status" value="1"/>
</dbReference>
<dbReference type="Gene3D" id="2.30.40.10">
    <property type="entry name" value="Urease, subunit C, domain 1"/>
    <property type="match status" value="1"/>
</dbReference>
<proteinExistence type="predicted"/>
<feature type="signal peptide" evidence="1">
    <location>
        <begin position="1"/>
        <end position="23"/>
    </location>
</feature>
<keyword evidence="4" id="KW-1185">Reference proteome</keyword>
<dbReference type="InterPro" id="IPR032466">
    <property type="entry name" value="Metal_Hydrolase"/>
</dbReference>
<dbReference type="Gene3D" id="3.40.50.10910">
    <property type="entry name" value="Amidohydrolase"/>
    <property type="match status" value="1"/>
</dbReference>
<dbReference type="OrthoDB" id="9782972at2"/>
<dbReference type="Proteomes" id="UP000245916">
    <property type="component" value="Unassembled WGS sequence"/>
</dbReference>
<keyword evidence="3" id="KW-0378">Hydrolase</keyword>
<feature type="chain" id="PRO_5015396686" evidence="1">
    <location>
        <begin position="24"/>
        <end position="461"/>
    </location>
</feature>
<feature type="domain" description="Amidohydrolase-related" evidence="2">
    <location>
        <begin position="92"/>
        <end position="442"/>
    </location>
</feature>